<name>A0A9W8B2V1_9FUNG</name>
<protein>
    <recommendedName>
        <fullName evidence="4">HCP-like protein</fullName>
    </recommendedName>
</protein>
<feature type="region of interest" description="Disordered" evidence="1">
    <location>
        <begin position="231"/>
        <end position="255"/>
    </location>
</feature>
<feature type="region of interest" description="Disordered" evidence="1">
    <location>
        <begin position="420"/>
        <end position="446"/>
    </location>
</feature>
<feature type="compositionally biased region" description="Polar residues" evidence="1">
    <location>
        <begin position="375"/>
        <end position="393"/>
    </location>
</feature>
<comment type="caution">
    <text evidence="2">The sequence shown here is derived from an EMBL/GenBank/DDBJ whole genome shotgun (WGS) entry which is preliminary data.</text>
</comment>
<evidence type="ECO:0000256" key="1">
    <source>
        <dbReference type="SAM" id="MobiDB-lite"/>
    </source>
</evidence>
<dbReference type="SMART" id="SM00671">
    <property type="entry name" value="SEL1"/>
    <property type="match status" value="4"/>
</dbReference>
<dbReference type="Gene3D" id="1.25.40.10">
    <property type="entry name" value="Tetratricopeptide repeat domain"/>
    <property type="match status" value="1"/>
</dbReference>
<dbReference type="EMBL" id="JANBQB010000257">
    <property type="protein sequence ID" value="KAJ1978773.1"/>
    <property type="molecule type" value="Genomic_DNA"/>
</dbReference>
<feature type="region of interest" description="Disordered" evidence="1">
    <location>
        <begin position="472"/>
        <end position="570"/>
    </location>
</feature>
<feature type="region of interest" description="Disordered" evidence="1">
    <location>
        <begin position="375"/>
        <end position="400"/>
    </location>
</feature>
<dbReference type="PANTHER" id="PTHR43628:SF1">
    <property type="entry name" value="CHITIN SYNTHASE REGULATORY FACTOR 2-RELATED"/>
    <property type="match status" value="1"/>
</dbReference>
<dbReference type="Proteomes" id="UP001151582">
    <property type="component" value="Unassembled WGS sequence"/>
</dbReference>
<keyword evidence="3" id="KW-1185">Reference proteome</keyword>
<dbReference type="PANTHER" id="PTHR43628">
    <property type="entry name" value="ACTIVATOR OF C KINASE PROTEIN 1-RELATED"/>
    <property type="match status" value="1"/>
</dbReference>
<sequence>MGWKKFLPPAIKTRWRDSPDSVSSTANCMVAAADTGLVHPPNHGPLPAADDHLQPPKPPQAMPASATLPRPSPMDRPLGWRQKYLSWLPQDSQVVQQILGTKAPVNAKDSSQGSPPQLPPRPSRYSTARARREGLGSKTSPNFHRSHLDLAAAHEQLFTIPAHANSTQSLPIDTWPRPLFGPGPESPVSPTLRVPILMSEEEPLEPPTSLFDKPMDDEARRMSFVRLLDHCPGPGPASPEMRRSRTSSSVSIDSAQSDMMSGRFIASSPLARCSYSAHDSAMGELIDATTSPSDSDKRSSLRNGWEGLKTWSHGVRQRTSLASVTPTESRPRLPLRLDARYHTWLRDGTKERAKKLRNQVEKLLERPLSYVRPASTVNLASPSPTRAANTLASDAQPPPGASFTLTSMTCVTSPLLNQLHSPSQELEPPSRSFGLPNRRSSLTVSSLPLVPPNVDSDIDRTHGLALGIASTAIQSPGRVSPSTGTPPRQISSESMADDTMGSTPPTARPEPPFLPTRTSSLHSIRSTRSIITPLCDAGPRTPGSSQTPRSSIPSPTPLPPSDSGTDLAALPPTISTLSAMHDPVEDHALLSTPIPKPFAHQDTALPVDHVPPRFPRLNTKNLRLATPTTRSPTSPLSLSTTSPNTPSLRQSPTSRRPSTTPRSVSTPTSRPWWNRPLSPDGGGSLSAVLPLLNPTPNDVHPPLPPLSPPLPAASVPISGQAKDWRSGGSTLTIRPPPLSSSPRNSSELGLSLAIPEPDDHLARRPSYPLPLHALPHGDGALSQALMTTESADECMQRALAAQDRGDITKATLLFRQAALQGSSIGLFFYGLSLRHGWGCKANPDFGFQCLQKAVSYALHELKAGIEGVAQTSIAKQELTIALYELAVCYQNGWGVTTNAEAAAFYFEIAANLGDPDAQNDIAFCYMNGKGVPVDKALAAKYFRMADKQGAGIVGNSWIFKSKYTEGSRLPI</sequence>
<evidence type="ECO:0008006" key="4">
    <source>
        <dbReference type="Google" id="ProtNLM"/>
    </source>
</evidence>
<dbReference type="GO" id="GO:0032153">
    <property type="term" value="C:cell division site"/>
    <property type="evidence" value="ECO:0007669"/>
    <property type="project" value="TreeGrafter"/>
</dbReference>
<feature type="compositionally biased region" description="Low complexity" evidence="1">
    <location>
        <begin position="622"/>
        <end position="671"/>
    </location>
</feature>
<feature type="compositionally biased region" description="Pro residues" evidence="1">
    <location>
        <begin position="699"/>
        <end position="711"/>
    </location>
</feature>
<accession>A0A9W8B2V1</accession>
<feature type="compositionally biased region" description="Polar residues" evidence="1">
    <location>
        <begin position="516"/>
        <end position="530"/>
    </location>
</feature>
<feature type="compositionally biased region" description="Low complexity" evidence="1">
    <location>
        <begin position="544"/>
        <end position="553"/>
    </location>
</feature>
<evidence type="ECO:0000313" key="2">
    <source>
        <dbReference type="EMBL" id="KAJ1978773.1"/>
    </source>
</evidence>
<feature type="region of interest" description="Disordered" evidence="1">
    <location>
        <begin position="103"/>
        <end position="143"/>
    </location>
</feature>
<dbReference type="GO" id="GO:0010972">
    <property type="term" value="P:negative regulation of G2/M transition of mitotic cell cycle"/>
    <property type="evidence" value="ECO:0007669"/>
    <property type="project" value="TreeGrafter"/>
</dbReference>
<gene>
    <name evidence="2" type="ORF">H4R34_003084</name>
</gene>
<feature type="region of interest" description="Disordered" evidence="1">
    <location>
        <begin position="600"/>
        <end position="748"/>
    </location>
</feature>
<dbReference type="AlphaFoldDB" id="A0A9W8B2V1"/>
<proteinExistence type="predicted"/>
<dbReference type="InterPro" id="IPR011990">
    <property type="entry name" value="TPR-like_helical_dom_sf"/>
</dbReference>
<dbReference type="InterPro" id="IPR052945">
    <property type="entry name" value="Mitotic_Regulator"/>
</dbReference>
<evidence type="ECO:0000313" key="3">
    <source>
        <dbReference type="Proteomes" id="UP001151582"/>
    </source>
</evidence>
<feature type="compositionally biased region" description="Polar residues" evidence="1">
    <location>
        <begin position="480"/>
        <end position="505"/>
    </location>
</feature>
<dbReference type="SUPFAM" id="SSF81901">
    <property type="entry name" value="HCP-like"/>
    <property type="match status" value="1"/>
</dbReference>
<dbReference type="InterPro" id="IPR006597">
    <property type="entry name" value="Sel1-like"/>
</dbReference>
<feature type="region of interest" description="Disordered" evidence="1">
    <location>
        <begin position="35"/>
        <end position="76"/>
    </location>
</feature>
<feature type="compositionally biased region" description="Low complexity" evidence="1">
    <location>
        <begin position="246"/>
        <end position="255"/>
    </location>
</feature>
<organism evidence="2 3">
    <name type="scientific">Dimargaris verticillata</name>
    <dbReference type="NCBI Taxonomy" id="2761393"/>
    <lineage>
        <taxon>Eukaryota</taxon>
        <taxon>Fungi</taxon>
        <taxon>Fungi incertae sedis</taxon>
        <taxon>Zoopagomycota</taxon>
        <taxon>Kickxellomycotina</taxon>
        <taxon>Dimargaritomycetes</taxon>
        <taxon>Dimargaritales</taxon>
        <taxon>Dimargaritaceae</taxon>
        <taxon>Dimargaris</taxon>
    </lineage>
</organism>
<dbReference type="Pfam" id="PF08238">
    <property type="entry name" value="Sel1"/>
    <property type="match status" value="4"/>
</dbReference>
<reference evidence="2" key="1">
    <citation type="submission" date="2022-07" db="EMBL/GenBank/DDBJ databases">
        <title>Phylogenomic reconstructions and comparative analyses of Kickxellomycotina fungi.</title>
        <authorList>
            <person name="Reynolds N.K."/>
            <person name="Stajich J.E."/>
            <person name="Barry K."/>
            <person name="Grigoriev I.V."/>
            <person name="Crous P."/>
            <person name="Smith M.E."/>
        </authorList>
    </citation>
    <scope>NUCLEOTIDE SEQUENCE</scope>
    <source>
        <strain evidence="2">RSA 567</strain>
    </source>
</reference>
<dbReference type="OrthoDB" id="2148946at2759"/>